<reference evidence="3 4" key="1">
    <citation type="submission" date="2018-03" db="EMBL/GenBank/DDBJ databases">
        <authorList>
            <person name="Guldener U."/>
        </authorList>
    </citation>
    <scope>NUCLEOTIDE SEQUENCE [LARGE SCALE GENOMIC DNA]</scope>
    <source>
        <strain evidence="3 4">NBRC100155</strain>
    </source>
</reference>
<dbReference type="Proteomes" id="UP000324022">
    <property type="component" value="Unassembled WGS sequence"/>
</dbReference>
<evidence type="ECO:0000256" key="2">
    <source>
        <dbReference type="SAM" id="SignalP"/>
    </source>
</evidence>
<evidence type="ECO:0008006" key="5">
    <source>
        <dbReference type="Google" id="ProtNLM"/>
    </source>
</evidence>
<keyword evidence="2" id="KW-0732">Signal</keyword>
<protein>
    <recommendedName>
        <fullName evidence="5">Effector family protein Eff1</fullName>
    </recommendedName>
</protein>
<evidence type="ECO:0000313" key="4">
    <source>
        <dbReference type="Proteomes" id="UP000324022"/>
    </source>
</evidence>
<gene>
    <name evidence="3" type="ORF">UTRI_02784</name>
</gene>
<dbReference type="EMBL" id="OOIN01000043">
    <property type="protein sequence ID" value="SPO32227.1"/>
    <property type="molecule type" value="Genomic_DNA"/>
</dbReference>
<keyword evidence="4" id="KW-1185">Reference proteome</keyword>
<evidence type="ECO:0000313" key="3">
    <source>
        <dbReference type="EMBL" id="SPO32227.1"/>
    </source>
</evidence>
<sequence length="310" mass="34978">MRSFSPLSFLLLLVFSSICFALTNEFWKSINQVADQAEPEAREYFLRTGQLPSEGTSSSSPSTDIIRHPHGLQAWTPFARPHPSAEIFQPTLPNHYVERTVPSPSSQISSLPHADHTPAGTLQSNWIRSETSHDIGTGTLGLHQIPEVLDPIQRQSILQRVANRFQAHAQRDAESHIHPLNGVLTADLVHEAFGYPNILLRYLKKDRRYFKEDNIEEGIFLVPRLDSGYNEDFTQKHGGMSLTSERKYHVYVWKRYAVQGSLGSVFQLVGAVETAITTPAIKRRLLGYHTDRKVHIISEDSIFDASRLTA</sequence>
<feature type="chain" id="PRO_5022716765" description="Effector family protein Eff1" evidence="2">
    <location>
        <begin position="22"/>
        <end position="310"/>
    </location>
</feature>
<name>A0A5C3ER00_9BASI</name>
<feature type="region of interest" description="Disordered" evidence="1">
    <location>
        <begin position="101"/>
        <end position="121"/>
    </location>
</feature>
<proteinExistence type="predicted"/>
<evidence type="ECO:0000256" key="1">
    <source>
        <dbReference type="SAM" id="MobiDB-lite"/>
    </source>
</evidence>
<dbReference type="AlphaFoldDB" id="A0A5C3ER00"/>
<organism evidence="3 4">
    <name type="scientific">Ustilago trichophora</name>
    <dbReference type="NCBI Taxonomy" id="86804"/>
    <lineage>
        <taxon>Eukaryota</taxon>
        <taxon>Fungi</taxon>
        <taxon>Dikarya</taxon>
        <taxon>Basidiomycota</taxon>
        <taxon>Ustilaginomycotina</taxon>
        <taxon>Ustilaginomycetes</taxon>
        <taxon>Ustilaginales</taxon>
        <taxon>Ustilaginaceae</taxon>
        <taxon>Ustilago</taxon>
    </lineage>
</organism>
<feature type="signal peptide" evidence="2">
    <location>
        <begin position="1"/>
        <end position="21"/>
    </location>
</feature>
<accession>A0A5C3ER00</accession>